<dbReference type="InterPro" id="IPR023382">
    <property type="entry name" value="MnmA-like_central_sf"/>
</dbReference>
<keyword evidence="7" id="KW-0547">Nucleotide-binding</keyword>
<dbReference type="GO" id="GO:0061708">
    <property type="term" value="F:tRNA-5-taurinomethyluridine 2-sulfurtransferase"/>
    <property type="evidence" value="ECO:0007669"/>
    <property type="project" value="UniProtKB-EC"/>
</dbReference>
<dbReference type="GO" id="GO:0000049">
    <property type="term" value="F:tRNA binding"/>
    <property type="evidence" value="ECO:0007669"/>
    <property type="project" value="UniProtKB-KW"/>
</dbReference>
<evidence type="ECO:0000256" key="6">
    <source>
        <dbReference type="ARBA" id="ARBA00022694"/>
    </source>
</evidence>
<dbReference type="GO" id="GO:0008033">
    <property type="term" value="P:tRNA processing"/>
    <property type="evidence" value="ECO:0007669"/>
    <property type="project" value="UniProtKB-KW"/>
</dbReference>
<dbReference type="EMBL" id="BRXZ01003648">
    <property type="protein sequence ID" value="GMH59168.1"/>
    <property type="molecule type" value="Genomic_DNA"/>
</dbReference>
<dbReference type="FunFam" id="2.30.30.280:FF:000001">
    <property type="entry name" value="tRNA-specific 2-thiouridylase MnmA"/>
    <property type="match status" value="1"/>
</dbReference>
<comment type="similarity">
    <text evidence="2">Belongs to the MnmA/TRMU family.</text>
</comment>
<keyword evidence="4" id="KW-0820">tRNA-binding</keyword>
<protein>
    <recommendedName>
        <fullName evidence="3">tRNA-5-taurinomethyluridine 2-sulfurtransferase</fullName>
        <ecNumber evidence="3">2.8.1.14</ecNumber>
    </recommendedName>
</protein>
<evidence type="ECO:0000256" key="3">
    <source>
        <dbReference type="ARBA" id="ARBA00011953"/>
    </source>
</evidence>
<dbReference type="InterPro" id="IPR004506">
    <property type="entry name" value="MnmA-like"/>
</dbReference>
<dbReference type="PANTHER" id="PTHR43052:SF1">
    <property type="entry name" value="TRNA-5-TAURINOMETHYLURIDINE 2-SULFURTRANSFERASE"/>
    <property type="match status" value="1"/>
</dbReference>
<dbReference type="InterPro" id="IPR051305">
    <property type="entry name" value="tRNA_2-thiouridylase_MnmA"/>
</dbReference>
<evidence type="ECO:0000313" key="14">
    <source>
        <dbReference type="EMBL" id="GMH59168.1"/>
    </source>
</evidence>
<dbReference type="OrthoDB" id="3685at2759"/>
<evidence type="ECO:0000259" key="13">
    <source>
        <dbReference type="Pfam" id="PF20259"/>
    </source>
</evidence>
<name>A0A9W6ZXZ4_9STRA</name>
<dbReference type="Pfam" id="PF03054">
    <property type="entry name" value="tRNA_Me_trans"/>
    <property type="match status" value="1"/>
</dbReference>
<dbReference type="Gene3D" id="2.30.30.280">
    <property type="entry name" value="Adenine nucleotide alpha hydrolases-like domains"/>
    <property type="match status" value="1"/>
</dbReference>
<dbReference type="InterPro" id="IPR046885">
    <property type="entry name" value="MnmA-like_C"/>
</dbReference>
<keyword evidence="10" id="KW-1015">Disulfide bond</keyword>
<evidence type="ECO:0000313" key="15">
    <source>
        <dbReference type="Proteomes" id="UP001165082"/>
    </source>
</evidence>
<feature type="domain" description="tRNA-specific 2-thiouridylase MnmA-like central" evidence="13">
    <location>
        <begin position="182"/>
        <end position="250"/>
    </location>
</feature>
<dbReference type="Pfam" id="PF20258">
    <property type="entry name" value="tRNA_Me_trans_C"/>
    <property type="match status" value="1"/>
</dbReference>
<keyword evidence="8" id="KW-0067">ATP-binding</keyword>
<evidence type="ECO:0000259" key="12">
    <source>
        <dbReference type="Pfam" id="PF20258"/>
    </source>
</evidence>
<dbReference type="PANTHER" id="PTHR43052">
    <property type="match status" value="1"/>
</dbReference>
<evidence type="ECO:0000256" key="5">
    <source>
        <dbReference type="ARBA" id="ARBA00022679"/>
    </source>
</evidence>
<comment type="caution">
    <text evidence="14">The sequence shown here is derived from an EMBL/GenBank/DDBJ whole genome shotgun (WGS) entry which is preliminary data.</text>
</comment>
<evidence type="ECO:0000256" key="1">
    <source>
        <dbReference type="ARBA" id="ARBA00003986"/>
    </source>
</evidence>
<sequence length="340" mass="38106">MKERGYEVTAFYLKIWLQDELAHLSECPWEDDLKICRDVCERAGVELEVISLMEEYHERVVGYTVEEARKGRTPNPDIMCNSRVKFGVFLDAISKRGFDVVASGHYAQVGDGGRLIRGVDDVKDQSYFLCGLSKDVLEGVQFPVGGLEKSRVRELAKKFDLPNRERPDSQGLCFLGKVKFDAFIGAYLGENPGEVLDAGSGEVVGQHNGLWFHTVGQRKGLGGVLDVKVNSRGPWYVVRKNVEENRLFVSNEYENFEEIRKVVMVEELEWREDFGGGEGRWDMKIRHGPRIAKGRVEEVGGGRAKVILDEKDGGLAPGQYIAFYDDEGGCVGSCVIGERE</sequence>
<comment type="function">
    <text evidence="1">Catalyzes the 2-thiolation of uridine at the wobble position (U34) of mitochondrial tRNA(Lys), tRNA(Glu) and tRNA(Gln). Required for the formation of 5-taurinomethyl-2-thiouridine (tm5s2U) of mitochondrial tRNA(Lys), tRNA(Glu), and tRNA(Gln) at the wobble position. ATP is required to activate the C2 atom of the wobble base.</text>
</comment>
<dbReference type="GO" id="GO:0005524">
    <property type="term" value="F:ATP binding"/>
    <property type="evidence" value="ECO:0007669"/>
    <property type="project" value="UniProtKB-KW"/>
</dbReference>
<evidence type="ECO:0000256" key="8">
    <source>
        <dbReference type="ARBA" id="ARBA00022840"/>
    </source>
</evidence>
<dbReference type="NCBIfam" id="TIGR00420">
    <property type="entry name" value="trmU"/>
    <property type="match status" value="1"/>
</dbReference>
<organism evidence="14 15">
    <name type="scientific">Triparma retinervis</name>
    <dbReference type="NCBI Taxonomy" id="2557542"/>
    <lineage>
        <taxon>Eukaryota</taxon>
        <taxon>Sar</taxon>
        <taxon>Stramenopiles</taxon>
        <taxon>Ochrophyta</taxon>
        <taxon>Bolidophyceae</taxon>
        <taxon>Parmales</taxon>
        <taxon>Triparmaceae</taxon>
        <taxon>Triparma</taxon>
    </lineage>
</organism>
<dbReference type="InterPro" id="IPR046884">
    <property type="entry name" value="MnmA-like_central"/>
</dbReference>
<feature type="domain" description="tRNA-specific 2-thiouridylase MnmA-like C-terminal" evidence="12">
    <location>
        <begin position="263"/>
        <end position="336"/>
    </location>
</feature>
<evidence type="ECO:0000256" key="11">
    <source>
        <dbReference type="ARBA" id="ARBA00049564"/>
    </source>
</evidence>
<dbReference type="NCBIfam" id="NF001138">
    <property type="entry name" value="PRK00143.1"/>
    <property type="match status" value="1"/>
</dbReference>
<evidence type="ECO:0000256" key="2">
    <source>
        <dbReference type="ARBA" id="ARBA00006191"/>
    </source>
</evidence>
<reference evidence="14" key="1">
    <citation type="submission" date="2022-07" db="EMBL/GenBank/DDBJ databases">
        <title>Genome analysis of Parmales, a sister group of diatoms, reveals the evolutionary specialization of diatoms from phago-mixotrophs to photoautotrophs.</title>
        <authorList>
            <person name="Ban H."/>
            <person name="Sato S."/>
            <person name="Yoshikawa S."/>
            <person name="Kazumasa Y."/>
            <person name="Nakamura Y."/>
            <person name="Ichinomiya M."/>
            <person name="Saitoh K."/>
            <person name="Sato N."/>
            <person name="Blanc-Mathieu R."/>
            <person name="Endo H."/>
            <person name="Kuwata A."/>
            <person name="Ogata H."/>
        </authorList>
    </citation>
    <scope>NUCLEOTIDE SEQUENCE</scope>
</reference>
<evidence type="ECO:0000256" key="4">
    <source>
        <dbReference type="ARBA" id="ARBA00022555"/>
    </source>
</evidence>
<evidence type="ECO:0000256" key="7">
    <source>
        <dbReference type="ARBA" id="ARBA00022741"/>
    </source>
</evidence>
<dbReference type="Gene3D" id="2.40.30.10">
    <property type="entry name" value="Translation factors"/>
    <property type="match status" value="1"/>
</dbReference>
<dbReference type="AlphaFoldDB" id="A0A9W6ZXZ4"/>
<proteinExistence type="inferred from homology"/>
<evidence type="ECO:0000256" key="9">
    <source>
        <dbReference type="ARBA" id="ARBA00022884"/>
    </source>
</evidence>
<comment type="catalytic activity">
    <reaction evidence="11">
        <text>5-taurinomethyluridine(34) in tRNA + S-sulfanyl-L-cysteinyl-[protein] + AH2 + ATP = 5-taurinomethyl-2-thiouridine(34) in tRNA + L-cysteinyl-[protein] + A + AMP + diphosphate + H(+)</text>
        <dbReference type="Rhea" id="RHEA:47040"/>
        <dbReference type="Rhea" id="RHEA-COMP:10131"/>
        <dbReference type="Rhea" id="RHEA-COMP:11726"/>
        <dbReference type="Rhea" id="RHEA-COMP:11732"/>
        <dbReference type="Rhea" id="RHEA-COMP:11733"/>
        <dbReference type="ChEBI" id="CHEBI:13193"/>
        <dbReference type="ChEBI" id="CHEBI:15378"/>
        <dbReference type="ChEBI" id="CHEBI:17499"/>
        <dbReference type="ChEBI" id="CHEBI:29950"/>
        <dbReference type="ChEBI" id="CHEBI:30616"/>
        <dbReference type="ChEBI" id="CHEBI:33019"/>
        <dbReference type="ChEBI" id="CHEBI:61963"/>
        <dbReference type="ChEBI" id="CHEBI:87171"/>
        <dbReference type="ChEBI" id="CHEBI:87172"/>
        <dbReference type="ChEBI" id="CHEBI:456215"/>
        <dbReference type="EC" id="2.8.1.14"/>
    </reaction>
</comment>
<gene>
    <name evidence="14" type="ORF">TrRE_jg12228</name>
</gene>
<dbReference type="Proteomes" id="UP001165082">
    <property type="component" value="Unassembled WGS sequence"/>
</dbReference>
<dbReference type="Pfam" id="PF20259">
    <property type="entry name" value="tRNA_Me_trans_M"/>
    <property type="match status" value="1"/>
</dbReference>
<accession>A0A9W6ZXZ4</accession>
<dbReference type="SUPFAM" id="SSF52402">
    <property type="entry name" value="Adenine nucleotide alpha hydrolases-like"/>
    <property type="match status" value="1"/>
</dbReference>
<dbReference type="Gene3D" id="3.40.50.620">
    <property type="entry name" value="HUPs"/>
    <property type="match status" value="1"/>
</dbReference>
<keyword evidence="15" id="KW-1185">Reference proteome</keyword>
<dbReference type="CDD" id="cd01998">
    <property type="entry name" value="MnmA_TRMU-like"/>
    <property type="match status" value="1"/>
</dbReference>
<evidence type="ECO:0000256" key="10">
    <source>
        <dbReference type="ARBA" id="ARBA00023157"/>
    </source>
</evidence>
<dbReference type="InterPro" id="IPR014729">
    <property type="entry name" value="Rossmann-like_a/b/a_fold"/>
</dbReference>
<keyword evidence="5" id="KW-0808">Transferase</keyword>
<dbReference type="EC" id="2.8.1.14" evidence="3"/>
<keyword evidence="9" id="KW-0694">RNA-binding</keyword>
<keyword evidence="6" id="KW-0819">tRNA processing</keyword>